<accession>A0A3A5H2N7</accession>
<proteinExistence type="predicted"/>
<keyword evidence="2" id="KW-1185">Reference proteome</keyword>
<evidence type="ECO:0000313" key="2">
    <source>
        <dbReference type="Proteomes" id="UP000276542"/>
    </source>
</evidence>
<protein>
    <submittedName>
        <fullName evidence="1">Uncharacterized protein</fullName>
    </submittedName>
</protein>
<dbReference type="Proteomes" id="UP000276542">
    <property type="component" value="Unassembled WGS sequence"/>
</dbReference>
<dbReference type="EMBL" id="QYRP01000002">
    <property type="protein sequence ID" value="RJS45039.1"/>
    <property type="molecule type" value="Genomic_DNA"/>
</dbReference>
<reference evidence="2" key="1">
    <citation type="submission" date="2018-09" db="EMBL/GenBank/DDBJ databases">
        <authorList>
            <person name="Zhu H."/>
        </authorList>
    </citation>
    <scope>NUCLEOTIDE SEQUENCE [LARGE SCALE GENOMIC DNA]</scope>
    <source>
        <strain evidence="2">K1W22B-1</strain>
    </source>
</reference>
<dbReference type="AlphaFoldDB" id="A0A3A5H2N7"/>
<name>A0A3A5H2N7_9ACTN</name>
<dbReference type="RefSeq" id="WP_120058942.1">
    <property type="nucleotide sequence ID" value="NZ_QYRP01000002.1"/>
</dbReference>
<sequence>MSDAPLSTLEGLAALRSEYSARIDGWVAPLAWGVAVGGSFPHVNLPGGMHGLASVALVLGIGHDGSTATREVTPEQLAAAIELLAPAEACTSVEHPNLVVWRSALAARAPLSAVFVADAADPVTSDLDAALRAATGLAVPGAGTTMPGDPA</sequence>
<gene>
    <name evidence="1" type="ORF">D4739_01450</name>
</gene>
<comment type="caution">
    <text evidence="1">The sequence shown here is derived from an EMBL/GenBank/DDBJ whole genome shotgun (WGS) entry which is preliminary data.</text>
</comment>
<evidence type="ECO:0000313" key="1">
    <source>
        <dbReference type="EMBL" id="RJS45039.1"/>
    </source>
</evidence>
<organism evidence="1 2">
    <name type="scientific">Nocardioides cavernaquae</name>
    <dbReference type="NCBI Taxonomy" id="2321396"/>
    <lineage>
        <taxon>Bacteria</taxon>
        <taxon>Bacillati</taxon>
        <taxon>Actinomycetota</taxon>
        <taxon>Actinomycetes</taxon>
        <taxon>Propionibacteriales</taxon>
        <taxon>Nocardioidaceae</taxon>
        <taxon>Nocardioides</taxon>
    </lineage>
</organism>
<dbReference type="OrthoDB" id="4729272at2"/>